<dbReference type="PANTHER" id="PTHR11938">
    <property type="entry name" value="FAD NADPH DEHYDROGENASE/OXIDOREDUCTASE"/>
    <property type="match status" value="1"/>
</dbReference>
<dbReference type="GO" id="GO:0046872">
    <property type="term" value="F:metal ion binding"/>
    <property type="evidence" value="ECO:0007669"/>
    <property type="project" value="UniProtKB-KW"/>
</dbReference>
<evidence type="ECO:0000259" key="15">
    <source>
        <dbReference type="PROSITE" id="PS51278"/>
    </source>
</evidence>
<dbReference type="Pfam" id="PF00310">
    <property type="entry name" value="GATase_2"/>
    <property type="match status" value="1"/>
</dbReference>
<dbReference type="InterPro" id="IPR050711">
    <property type="entry name" value="ET-N_metabolism_enzyme"/>
</dbReference>
<dbReference type="PANTHER" id="PTHR11938:SF133">
    <property type="entry name" value="GLUTAMATE SYNTHASE (NADH)"/>
    <property type="match status" value="1"/>
</dbReference>
<comment type="caution">
    <text evidence="16">The sequence shown here is derived from an EMBL/GenBank/DDBJ whole genome shotgun (WGS) entry which is preliminary data.</text>
</comment>
<keyword evidence="11" id="KW-0411">Iron-sulfur</keyword>
<evidence type="ECO:0000256" key="14">
    <source>
        <dbReference type="ARBA" id="ARBA00029440"/>
    </source>
</evidence>
<dbReference type="InterPro" id="IPR029055">
    <property type="entry name" value="Ntn_hydrolases_N"/>
</dbReference>
<name>A0A149VI56_9PROT</name>
<keyword evidence="9" id="KW-0560">Oxidoreductase</keyword>
<keyword evidence="12" id="KW-0314">Glutamate biosynthesis</keyword>
<keyword evidence="4" id="KW-0028">Amino-acid biosynthesis</keyword>
<evidence type="ECO:0000313" key="17">
    <source>
        <dbReference type="Proteomes" id="UP000075538"/>
    </source>
</evidence>
<dbReference type="Proteomes" id="UP000075538">
    <property type="component" value="Unassembled WGS sequence"/>
</dbReference>
<proteinExistence type="inferred from homology"/>
<dbReference type="PATRIC" id="fig|178901.15.peg.2960"/>
<dbReference type="GO" id="GO:0006537">
    <property type="term" value="P:glutamate biosynthetic process"/>
    <property type="evidence" value="ECO:0007669"/>
    <property type="project" value="UniProtKB-KW"/>
</dbReference>
<dbReference type="Gene3D" id="3.60.20.10">
    <property type="entry name" value="Glutamine Phosphoribosylpyrophosphate, subunit 1, domain 1"/>
    <property type="match status" value="1"/>
</dbReference>
<dbReference type="AlphaFoldDB" id="A0A149VI56"/>
<evidence type="ECO:0000256" key="11">
    <source>
        <dbReference type="ARBA" id="ARBA00023014"/>
    </source>
</evidence>
<organism evidence="16 17">
    <name type="scientific">Acetobacter malorum</name>
    <dbReference type="NCBI Taxonomy" id="178901"/>
    <lineage>
        <taxon>Bacteria</taxon>
        <taxon>Pseudomonadati</taxon>
        <taxon>Pseudomonadota</taxon>
        <taxon>Alphaproteobacteria</taxon>
        <taxon>Acetobacterales</taxon>
        <taxon>Acetobacteraceae</taxon>
        <taxon>Acetobacter</taxon>
    </lineage>
</organism>
<comment type="cofactor">
    <cofactor evidence="2">
        <name>[3Fe-4S] cluster</name>
        <dbReference type="ChEBI" id="CHEBI:21137"/>
    </cofactor>
</comment>
<keyword evidence="7" id="KW-0479">Metal-binding</keyword>
<dbReference type="EMBL" id="LHZZ01000136">
    <property type="protein sequence ID" value="KXV79859.1"/>
    <property type="molecule type" value="Genomic_DNA"/>
</dbReference>
<keyword evidence="13" id="KW-0003">3Fe-4S</keyword>
<keyword evidence="6" id="KW-0288">FMN</keyword>
<protein>
    <recommendedName>
        <fullName evidence="15">Glutamine amidotransferase type-2 domain-containing protein</fullName>
    </recommendedName>
</protein>
<reference evidence="16 17" key="1">
    <citation type="submission" date="2015-06" db="EMBL/GenBank/DDBJ databases">
        <title>Improved classification and identification of acetic acid bacteria using matrix-assisted laser desorption/ionization time-of-flight mass spectrometry; Gluconobacter nephelii and Gluconobacter uchimurae are later heterotypic synonyms of Gluconobacter japonicus and Gluconobacter oxydans, respectively.</title>
        <authorList>
            <person name="Li L."/>
            <person name="Cleenwerck I."/>
            <person name="De Vuyst L."/>
            <person name="Vandamme P."/>
        </authorList>
    </citation>
    <scope>NUCLEOTIDE SEQUENCE [LARGE SCALE GENOMIC DNA]</scope>
    <source>
        <strain evidence="16 17">LMG 1604</strain>
    </source>
</reference>
<evidence type="ECO:0000256" key="12">
    <source>
        <dbReference type="ARBA" id="ARBA00023164"/>
    </source>
</evidence>
<dbReference type="InterPro" id="IPR017932">
    <property type="entry name" value="GATase_2_dom"/>
</dbReference>
<gene>
    <name evidence="16" type="ORF">AD953_00820</name>
</gene>
<evidence type="ECO:0000256" key="8">
    <source>
        <dbReference type="ARBA" id="ARBA00022962"/>
    </source>
</evidence>
<evidence type="ECO:0000256" key="3">
    <source>
        <dbReference type="ARBA" id="ARBA00009716"/>
    </source>
</evidence>
<comment type="similarity">
    <text evidence="3">Belongs to the glutamate synthase family.</text>
</comment>
<keyword evidence="8" id="KW-0315">Glutamine amidotransferase</keyword>
<dbReference type="PROSITE" id="PS51278">
    <property type="entry name" value="GATASE_TYPE_2"/>
    <property type="match status" value="1"/>
</dbReference>
<evidence type="ECO:0000256" key="10">
    <source>
        <dbReference type="ARBA" id="ARBA00023004"/>
    </source>
</evidence>
<evidence type="ECO:0000256" key="6">
    <source>
        <dbReference type="ARBA" id="ARBA00022643"/>
    </source>
</evidence>
<evidence type="ECO:0000256" key="2">
    <source>
        <dbReference type="ARBA" id="ARBA00001927"/>
    </source>
</evidence>
<dbReference type="SUPFAM" id="SSF56235">
    <property type="entry name" value="N-terminal nucleophile aminohydrolases (Ntn hydrolases)"/>
    <property type="match status" value="1"/>
</dbReference>
<dbReference type="GO" id="GO:0051538">
    <property type="term" value="F:3 iron, 4 sulfur cluster binding"/>
    <property type="evidence" value="ECO:0007669"/>
    <property type="project" value="UniProtKB-KW"/>
</dbReference>
<evidence type="ECO:0000256" key="4">
    <source>
        <dbReference type="ARBA" id="ARBA00022605"/>
    </source>
</evidence>
<dbReference type="GO" id="GO:0019676">
    <property type="term" value="P:ammonia assimilation cycle"/>
    <property type="evidence" value="ECO:0007669"/>
    <property type="project" value="TreeGrafter"/>
</dbReference>
<dbReference type="GO" id="GO:0015930">
    <property type="term" value="F:glutamate synthase activity"/>
    <property type="evidence" value="ECO:0007669"/>
    <property type="project" value="TreeGrafter"/>
</dbReference>
<evidence type="ECO:0000313" key="16">
    <source>
        <dbReference type="EMBL" id="KXV79859.1"/>
    </source>
</evidence>
<sequence length="201" mass="21866">MGMQKHPDTTHGESAKEFFEAWDNNVAALDGLYDPADERDSCGVGLVAALDGKQRRDVVEAGIAALKAIWHRGAVDADGKTGDGAGIHVEIPQNFFADAITSTGDQPVEGAIIAVGQVFLPKTDLVAQEQCRQIIETEILAFGYGIYGWRQVPIDTACIGEKANATRPEIEQIMIRNLPGTAEEAFERDLYVIRRRIEKAA</sequence>
<feature type="domain" description="Glutamine amidotransferase type-2" evidence="15">
    <location>
        <begin position="42"/>
        <end position="201"/>
    </location>
</feature>
<accession>A0A149VI56</accession>
<feature type="non-terminal residue" evidence="16">
    <location>
        <position position="201"/>
    </location>
</feature>
<evidence type="ECO:0000256" key="13">
    <source>
        <dbReference type="ARBA" id="ARBA00023291"/>
    </source>
</evidence>
<comment type="pathway">
    <text evidence="14">Amino-acid biosynthesis.</text>
</comment>
<evidence type="ECO:0000256" key="5">
    <source>
        <dbReference type="ARBA" id="ARBA00022630"/>
    </source>
</evidence>
<evidence type="ECO:0000256" key="9">
    <source>
        <dbReference type="ARBA" id="ARBA00023002"/>
    </source>
</evidence>
<evidence type="ECO:0000256" key="7">
    <source>
        <dbReference type="ARBA" id="ARBA00022723"/>
    </source>
</evidence>
<evidence type="ECO:0000256" key="1">
    <source>
        <dbReference type="ARBA" id="ARBA00001917"/>
    </source>
</evidence>
<keyword evidence="10" id="KW-0408">Iron</keyword>
<keyword evidence="5" id="KW-0285">Flavoprotein</keyword>
<comment type="cofactor">
    <cofactor evidence="1">
        <name>FMN</name>
        <dbReference type="ChEBI" id="CHEBI:58210"/>
    </cofactor>
</comment>